<evidence type="ECO:0000313" key="1">
    <source>
        <dbReference type="EMBL" id="MBP0945413.1"/>
    </source>
</evidence>
<dbReference type="EMBL" id="JAFFZW010000002">
    <property type="protein sequence ID" value="MBP0945413.1"/>
    <property type="molecule type" value="Genomic_DNA"/>
</dbReference>
<keyword evidence="2" id="KW-1185">Reference proteome</keyword>
<gene>
    <name evidence="1" type="ORF">JTJ32_08745</name>
</gene>
<name>A0ABS4C451_9PSED</name>
<organism evidence="1 2">
    <name type="scientific">Pseudomonas alliivorans</name>
    <dbReference type="NCBI Taxonomy" id="2810613"/>
    <lineage>
        <taxon>Bacteria</taxon>
        <taxon>Pseudomonadati</taxon>
        <taxon>Pseudomonadota</taxon>
        <taxon>Gammaproteobacteria</taxon>
        <taxon>Pseudomonadales</taxon>
        <taxon>Pseudomonadaceae</taxon>
        <taxon>Pseudomonas</taxon>
    </lineage>
</organism>
<dbReference type="Proteomes" id="UP000673197">
    <property type="component" value="Unassembled WGS sequence"/>
</dbReference>
<accession>A0ABS4C451</accession>
<proteinExistence type="predicted"/>
<evidence type="ECO:0008006" key="3">
    <source>
        <dbReference type="Google" id="ProtNLM"/>
    </source>
</evidence>
<protein>
    <recommendedName>
        <fullName evidence="3">Type III secretion protein</fullName>
    </recommendedName>
</protein>
<dbReference type="RefSeq" id="WP_210041795.1">
    <property type="nucleotide sequence ID" value="NZ_JAFFZU010000009.1"/>
</dbReference>
<sequence>MNISEPQALIWVRWWAQGWRDAHASWQLSEQARANASTLHLLEQVSAQSADRCLGMTSAIPPQPEALLMPLLDLDPQEWALALRLCVTVCAGTHRQRTSGLDESAHLWCRRLGKGLQPGRWMPGQWNPDPCEVAGLSLLRRRVGERLWQRLRLRFARTAVEEAERMVFEEVPAVRLRALWQAIAGYVLNARNEGNTHVDPSQSEPSS</sequence>
<evidence type="ECO:0000313" key="2">
    <source>
        <dbReference type="Proteomes" id="UP000673197"/>
    </source>
</evidence>
<reference evidence="1 2" key="1">
    <citation type="journal article" date="2022" name="Syst. Appl. Microbiol.">
        <title>Pseudomonas alliivorans sp. nov., a plant-pathogenic bacterium isolated from onion foliage in Georgia, USA.</title>
        <authorList>
            <person name="Zhao M."/>
            <person name="Tyson C."/>
            <person name="Chen H.C."/>
            <person name="Paudel S."/>
            <person name="Gitaitis R."/>
            <person name="Kvitko B."/>
            <person name="Dutta B."/>
        </authorList>
    </citation>
    <scope>NUCLEOTIDE SEQUENCE [LARGE SCALE GENOMIC DNA]</scope>
    <source>
        <strain evidence="1 2">20GA0068</strain>
    </source>
</reference>
<comment type="caution">
    <text evidence="1">The sequence shown here is derived from an EMBL/GenBank/DDBJ whole genome shotgun (WGS) entry which is preliminary data.</text>
</comment>